<gene>
    <name evidence="2" type="ORF">ACFW6T_32560</name>
</gene>
<dbReference type="RefSeq" id="WP_380330410.1">
    <property type="nucleotide sequence ID" value="NZ_JBHYPW010000067.1"/>
</dbReference>
<keyword evidence="3" id="KW-1185">Reference proteome</keyword>
<reference evidence="2 3" key="1">
    <citation type="submission" date="2024-09" db="EMBL/GenBank/DDBJ databases">
        <title>The Natural Products Discovery Center: Release of the First 8490 Sequenced Strains for Exploring Actinobacteria Biosynthetic Diversity.</title>
        <authorList>
            <person name="Kalkreuter E."/>
            <person name="Kautsar S.A."/>
            <person name="Yang D."/>
            <person name="Bader C.D."/>
            <person name="Teijaro C.N."/>
            <person name="Fluegel L."/>
            <person name="Davis C.M."/>
            <person name="Simpson J.R."/>
            <person name="Lauterbach L."/>
            <person name="Steele A.D."/>
            <person name="Gui C."/>
            <person name="Meng S."/>
            <person name="Li G."/>
            <person name="Viehrig K."/>
            <person name="Ye F."/>
            <person name="Su P."/>
            <person name="Kiefer A.F."/>
            <person name="Nichols A."/>
            <person name="Cepeda A.J."/>
            <person name="Yan W."/>
            <person name="Fan B."/>
            <person name="Jiang Y."/>
            <person name="Adhikari A."/>
            <person name="Zheng C.-J."/>
            <person name="Schuster L."/>
            <person name="Cowan T.M."/>
            <person name="Smanski M.J."/>
            <person name="Chevrette M.G."/>
            <person name="De Carvalho L.P.S."/>
            <person name="Shen B."/>
        </authorList>
    </citation>
    <scope>NUCLEOTIDE SEQUENCE [LARGE SCALE GENOMIC DNA]</scope>
    <source>
        <strain evidence="2 3">NPDC058753</strain>
    </source>
</reference>
<accession>A0ABW6GVB2</accession>
<dbReference type="Proteomes" id="UP001599542">
    <property type="component" value="Unassembled WGS sequence"/>
</dbReference>
<proteinExistence type="predicted"/>
<evidence type="ECO:0000313" key="2">
    <source>
        <dbReference type="EMBL" id="MFE1356714.1"/>
    </source>
</evidence>
<sequence length="247" mass="26253">MPEEPNRLPIGAVTDLHRAPTEGAAANLRWGPGDRQHRCRGGSARHCPHRSGGRPRRPPTAWTVLAAGTLAVTAAPTARGTPGPRPVRRTRAPLTAPAPGPRHCRPHRGGAPATGPGPSCRVRCAVCLLPVPPGGNRTTTACTAHITGASRRDRWFQDRPVPPTERTGPTAGARPLQPARPSRPQGPAPRGEGPGFVARRPGCRRRWLRSRGFRPGVSRRGPGRPVPARRGGRRGLPSGRTRTPARG</sequence>
<evidence type="ECO:0000256" key="1">
    <source>
        <dbReference type="SAM" id="MobiDB-lite"/>
    </source>
</evidence>
<feature type="region of interest" description="Disordered" evidence="1">
    <location>
        <begin position="153"/>
        <end position="247"/>
    </location>
</feature>
<feature type="compositionally biased region" description="Basic residues" evidence="1">
    <location>
        <begin position="46"/>
        <end position="57"/>
    </location>
</feature>
<feature type="compositionally biased region" description="Low complexity" evidence="1">
    <location>
        <begin position="235"/>
        <end position="247"/>
    </location>
</feature>
<organism evidence="2 3">
    <name type="scientific">Kitasatospora phosalacinea</name>
    <dbReference type="NCBI Taxonomy" id="2065"/>
    <lineage>
        <taxon>Bacteria</taxon>
        <taxon>Bacillati</taxon>
        <taxon>Actinomycetota</taxon>
        <taxon>Actinomycetes</taxon>
        <taxon>Kitasatosporales</taxon>
        <taxon>Streptomycetaceae</taxon>
        <taxon>Kitasatospora</taxon>
    </lineage>
</organism>
<protein>
    <submittedName>
        <fullName evidence="2">Uncharacterized protein</fullName>
    </submittedName>
</protein>
<dbReference type="EMBL" id="JBHYPX010000100">
    <property type="protein sequence ID" value="MFE1356714.1"/>
    <property type="molecule type" value="Genomic_DNA"/>
</dbReference>
<feature type="compositionally biased region" description="Basic residues" evidence="1">
    <location>
        <begin position="201"/>
        <end position="212"/>
    </location>
</feature>
<evidence type="ECO:0000313" key="3">
    <source>
        <dbReference type="Proteomes" id="UP001599542"/>
    </source>
</evidence>
<feature type="region of interest" description="Disordered" evidence="1">
    <location>
        <begin position="30"/>
        <end position="59"/>
    </location>
</feature>
<feature type="region of interest" description="Disordered" evidence="1">
    <location>
        <begin position="75"/>
        <end position="116"/>
    </location>
</feature>
<comment type="caution">
    <text evidence="2">The sequence shown here is derived from an EMBL/GenBank/DDBJ whole genome shotgun (WGS) entry which is preliminary data.</text>
</comment>
<name>A0ABW6GVB2_9ACTN</name>